<protein>
    <recommendedName>
        <fullName evidence="2">Tc1-like transposase DDE domain-containing protein</fullName>
    </recommendedName>
</protein>
<organism evidence="3 4">
    <name type="scientific">Oncorhynchus tshawytscha</name>
    <name type="common">Chinook salmon</name>
    <name type="synonym">Salmo tshawytscha</name>
    <dbReference type="NCBI Taxonomy" id="74940"/>
    <lineage>
        <taxon>Eukaryota</taxon>
        <taxon>Metazoa</taxon>
        <taxon>Chordata</taxon>
        <taxon>Craniata</taxon>
        <taxon>Vertebrata</taxon>
        <taxon>Euteleostomi</taxon>
        <taxon>Actinopterygii</taxon>
        <taxon>Neopterygii</taxon>
        <taxon>Teleostei</taxon>
        <taxon>Protacanthopterygii</taxon>
        <taxon>Salmoniformes</taxon>
        <taxon>Salmonidae</taxon>
        <taxon>Salmoninae</taxon>
        <taxon>Oncorhynchus</taxon>
    </lineage>
</organism>
<dbReference type="Proteomes" id="UP000694402">
    <property type="component" value="Unassembled WGS sequence"/>
</dbReference>
<dbReference type="InterPro" id="IPR038717">
    <property type="entry name" value="Tc1-like_DDE_dom"/>
</dbReference>
<feature type="region of interest" description="Disordered" evidence="1">
    <location>
        <begin position="13"/>
        <end position="35"/>
    </location>
</feature>
<dbReference type="GeneTree" id="ENSGT01150000286914"/>
<reference evidence="3" key="3">
    <citation type="submission" date="2025-09" db="UniProtKB">
        <authorList>
            <consortium name="Ensembl"/>
        </authorList>
    </citation>
    <scope>IDENTIFICATION</scope>
</reference>
<dbReference type="Ensembl" id="ENSOTST00005176822.1">
    <property type="protein sequence ID" value="ENSOTSP00005156162.1"/>
    <property type="gene ID" value="ENSOTSG00005063885.1"/>
</dbReference>
<dbReference type="GO" id="GO:0003676">
    <property type="term" value="F:nucleic acid binding"/>
    <property type="evidence" value="ECO:0007669"/>
    <property type="project" value="InterPro"/>
</dbReference>
<reference evidence="3" key="2">
    <citation type="submission" date="2025-08" db="UniProtKB">
        <authorList>
            <consortium name="Ensembl"/>
        </authorList>
    </citation>
    <scope>IDENTIFICATION</scope>
</reference>
<evidence type="ECO:0000256" key="1">
    <source>
        <dbReference type="SAM" id="MobiDB-lite"/>
    </source>
</evidence>
<dbReference type="InterPro" id="IPR036397">
    <property type="entry name" value="RNaseH_sf"/>
</dbReference>
<accession>A0AAZ3SSP6</accession>
<proteinExistence type="predicted"/>
<sequence>MTERTSCSSCWDRLSRSSGCGAPPGRSPALPSPPSAAHGDLASSLSLLELCLGLLHLTVAPAVECSYRTLTEKQGRLYLFRVPIICFYSGENKYLIHCRFCRFSYVLEWPSQSPDLNPIENLWRELKVRIAQRQPRNLKDLEKVCMEEWAKIPAAVCANLVKNYRKRMISVIANKGFCTKY</sequence>
<evidence type="ECO:0000259" key="2">
    <source>
        <dbReference type="Pfam" id="PF13358"/>
    </source>
</evidence>
<dbReference type="Pfam" id="PF13358">
    <property type="entry name" value="DDE_3"/>
    <property type="match status" value="1"/>
</dbReference>
<feature type="compositionally biased region" description="Low complexity" evidence="1">
    <location>
        <begin position="21"/>
        <end position="35"/>
    </location>
</feature>
<feature type="domain" description="Tc1-like transposase DDE" evidence="2">
    <location>
        <begin position="109"/>
        <end position="141"/>
    </location>
</feature>
<keyword evidence="4" id="KW-1185">Reference proteome</keyword>
<dbReference type="AlphaFoldDB" id="A0AAZ3SSP6"/>
<evidence type="ECO:0000313" key="4">
    <source>
        <dbReference type="Proteomes" id="UP000694402"/>
    </source>
</evidence>
<name>A0AAZ3SSP6_ONCTS</name>
<evidence type="ECO:0000313" key="3">
    <source>
        <dbReference type="Ensembl" id="ENSOTSP00005156162.1"/>
    </source>
</evidence>
<reference evidence="4" key="1">
    <citation type="journal article" date="2018" name="PLoS ONE">
        <title>Chinook salmon (Oncorhynchus tshawytscha) genome and transcriptome.</title>
        <authorList>
            <person name="Christensen K.A."/>
            <person name="Leong J.S."/>
            <person name="Sakhrani D."/>
            <person name="Biagi C.A."/>
            <person name="Minkley D.R."/>
            <person name="Withler R.E."/>
            <person name="Rondeau E.B."/>
            <person name="Koop B.F."/>
            <person name="Devlin R.H."/>
        </authorList>
    </citation>
    <scope>NUCLEOTIDE SEQUENCE [LARGE SCALE GENOMIC DNA]</scope>
</reference>
<dbReference type="Gene3D" id="3.30.420.10">
    <property type="entry name" value="Ribonuclease H-like superfamily/Ribonuclease H"/>
    <property type="match status" value="1"/>
</dbReference>